<evidence type="ECO:0000313" key="2">
    <source>
        <dbReference type="Proteomes" id="UP000308600"/>
    </source>
</evidence>
<gene>
    <name evidence="1" type="ORF">BDN72DRAFT_843507</name>
</gene>
<accession>A0ACD3AN00</accession>
<evidence type="ECO:0000313" key="1">
    <source>
        <dbReference type="EMBL" id="TFK67078.1"/>
    </source>
</evidence>
<proteinExistence type="predicted"/>
<protein>
    <submittedName>
        <fullName evidence="1">Uncharacterized protein</fullName>
    </submittedName>
</protein>
<dbReference type="Proteomes" id="UP000308600">
    <property type="component" value="Unassembled WGS sequence"/>
</dbReference>
<keyword evidence="2" id="KW-1185">Reference proteome</keyword>
<dbReference type="EMBL" id="ML208386">
    <property type="protein sequence ID" value="TFK67078.1"/>
    <property type="molecule type" value="Genomic_DNA"/>
</dbReference>
<reference evidence="1 2" key="1">
    <citation type="journal article" date="2019" name="Nat. Ecol. Evol.">
        <title>Megaphylogeny resolves global patterns of mushroom evolution.</title>
        <authorList>
            <person name="Varga T."/>
            <person name="Krizsan K."/>
            <person name="Foldi C."/>
            <person name="Dima B."/>
            <person name="Sanchez-Garcia M."/>
            <person name="Sanchez-Ramirez S."/>
            <person name="Szollosi G.J."/>
            <person name="Szarkandi J.G."/>
            <person name="Papp V."/>
            <person name="Albert L."/>
            <person name="Andreopoulos W."/>
            <person name="Angelini C."/>
            <person name="Antonin V."/>
            <person name="Barry K.W."/>
            <person name="Bougher N.L."/>
            <person name="Buchanan P."/>
            <person name="Buyck B."/>
            <person name="Bense V."/>
            <person name="Catcheside P."/>
            <person name="Chovatia M."/>
            <person name="Cooper J."/>
            <person name="Damon W."/>
            <person name="Desjardin D."/>
            <person name="Finy P."/>
            <person name="Geml J."/>
            <person name="Haridas S."/>
            <person name="Hughes K."/>
            <person name="Justo A."/>
            <person name="Karasinski D."/>
            <person name="Kautmanova I."/>
            <person name="Kiss B."/>
            <person name="Kocsube S."/>
            <person name="Kotiranta H."/>
            <person name="LaButti K.M."/>
            <person name="Lechner B.E."/>
            <person name="Liimatainen K."/>
            <person name="Lipzen A."/>
            <person name="Lukacs Z."/>
            <person name="Mihaltcheva S."/>
            <person name="Morgado L.N."/>
            <person name="Niskanen T."/>
            <person name="Noordeloos M.E."/>
            <person name="Ohm R.A."/>
            <person name="Ortiz-Santana B."/>
            <person name="Ovrebo C."/>
            <person name="Racz N."/>
            <person name="Riley R."/>
            <person name="Savchenko A."/>
            <person name="Shiryaev A."/>
            <person name="Soop K."/>
            <person name="Spirin V."/>
            <person name="Szebenyi C."/>
            <person name="Tomsovsky M."/>
            <person name="Tulloss R.E."/>
            <person name="Uehling J."/>
            <person name="Grigoriev I.V."/>
            <person name="Vagvolgyi C."/>
            <person name="Papp T."/>
            <person name="Martin F.M."/>
            <person name="Miettinen O."/>
            <person name="Hibbett D.S."/>
            <person name="Nagy L.G."/>
        </authorList>
    </citation>
    <scope>NUCLEOTIDE SEQUENCE [LARGE SCALE GENOMIC DNA]</scope>
    <source>
        <strain evidence="1 2">NL-1719</strain>
    </source>
</reference>
<sequence length="96" mass="10994">PPDPKMSMVKKDELAPTTRSHEEIEHGAKTKQHPKQKQESQDNDGSPRSRKAPASAKIVRHIQPPKSQPRRPKTRQRLLSTQRRFLSLNQVRVGCI</sequence>
<feature type="non-terminal residue" evidence="1">
    <location>
        <position position="1"/>
    </location>
</feature>
<organism evidence="1 2">
    <name type="scientific">Pluteus cervinus</name>
    <dbReference type="NCBI Taxonomy" id="181527"/>
    <lineage>
        <taxon>Eukaryota</taxon>
        <taxon>Fungi</taxon>
        <taxon>Dikarya</taxon>
        <taxon>Basidiomycota</taxon>
        <taxon>Agaricomycotina</taxon>
        <taxon>Agaricomycetes</taxon>
        <taxon>Agaricomycetidae</taxon>
        <taxon>Agaricales</taxon>
        <taxon>Pluteineae</taxon>
        <taxon>Pluteaceae</taxon>
        <taxon>Pluteus</taxon>
    </lineage>
</organism>
<name>A0ACD3AN00_9AGAR</name>